<dbReference type="RefSeq" id="WP_085853791.1">
    <property type="nucleotide sequence ID" value="NZ_FOPF01000004.1"/>
</dbReference>
<evidence type="ECO:0000313" key="1">
    <source>
        <dbReference type="EMBL" id="SLN42063.1"/>
    </source>
</evidence>
<dbReference type="Proteomes" id="UP000193870">
    <property type="component" value="Unassembled WGS sequence"/>
</dbReference>
<accession>A0A1Y5SK80</accession>
<dbReference type="AlphaFoldDB" id="A0A1Y5SK80"/>
<name>A0A1Y5SK80_9RHOB</name>
<evidence type="ECO:0000313" key="2">
    <source>
        <dbReference type="Proteomes" id="UP000193870"/>
    </source>
</evidence>
<protein>
    <submittedName>
        <fullName evidence="1">Bifunctional RNase H/acid phosphatase</fullName>
    </submittedName>
</protein>
<dbReference type="STRING" id="315423.SAMN04488020_104174"/>
<gene>
    <name evidence="1" type="ORF">PAM7066_01796</name>
</gene>
<dbReference type="InterPro" id="IPR013078">
    <property type="entry name" value="His_Pase_superF_clade-1"/>
</dbReference>
<keyword evidence="2" id="KW-1185">Reference proteome</keyword>
<dbReference type="InterPro" id="IPR029033">
    <property type="entry name" value="His_PPase_superfam"/>
</dbReference>
<dbReference type="EMBL" id="FWFV01000004">
    <property type="protein sequence ID" value="SLN42063.1"/>
    <property type="molecule type" value="Genomic_DNA"/>
</dbReference>
<dbReference type="OrthoDB" id="8347407at2"/>
<sequence>MPRPDLLFIRHAAVTDPTRLWGRSEVDTVPDPASIAAMRAMLGEVATVVSSPARRCTRTARALFPEADVAEDPRLWEQDFGCHDGAPLADLPDLGPLTGDALAAHRWEGGESFAELCARVAPVLAPLAAEGPVAVIAHAGTIRAALATVTGPGAALAFEIAPLSLTRMTAYTGGFAIGCVNARPR</sequence>
<organism evidence="1 2">
    <name type="scientific">Palleronia marisminoris</name>
    <dbReference type="NCBI Taxonomy" id="315423"/>
    <lineage>
        <taxon>Bacteria</taxon>
        <taxon>Pseudomonadati</taxon>
        <taxon>Pseudomonadota</taxon>
        <taxon>Alphaproteobacteria</taxon>
        <taxon>Rhodobacterales</taxon>
        <taxon>Roseobacteraceae</taxon>
        <taxon>Palleronia</taxon>
    </lineage>
</organism>
<dbReference type="CDD" id="cd07067">
    <property type="entry name" value="HP_PGM_like"/>
    <property type="match status" value="1"/>
</dbReference>
<dbReference type="Pfam" id="PF00300">
    <property type="entry name" value="His_Phos_1"/>
    <property type="match status" value="1"/>
</dbReference>
<proteinExistence type="predicted"/>
<dbReference type="SUPFAM" id="SSF53254">
    <property type="entry name" value="Phosphoglycerate mutase-like"/>
    <property type="match status" value="1"/>
</dbReference>
<dbReference type="Gene3D" id="3.40.50.1240">
    <property type="entry name" value="Phosphoglycerate mutase-like"/>
    <property type="match status" value="1"/>
</dbReference>
<dbReference type="SMART" id="SM00855">
    <property type="entry name" value="PGAM"/>
    <property type="match status" value="1"/>
</dbReference>
<reference evidence="1 2" key="1">
    <citation type="submission" date="2017-03" db="EMBL/GenBank/DDBJ databases">
        <authorList>
            <person name="Afonso C.L."/>
            <person name="Miller P.J."/>
            <person name="Scott M.A."/>
            <person name="Spackman E."/>
            <person name="Goraichik I."/>
            <person name="Dimitrov K.M."/>
            <person name="Suarez D.L."/>
            <person name="Swayne D.E."/>
        </authorList>
    </citation>
    <scope>NUCLEOTIDE SEQUENCE [LARGE SCALE GENOMIC DNA]</scope>
    <source>
        <strain evidence="1 2">CECT 7066</strain>
    </source>
</reference>